<protein>
    <recommendedName>
        <fullName evidence="3">Cytokinin riboside 5'-monophosphate phosphoribohydrolase</fullName>
        <ecNumber evidence="3">3.2.2.n1</ecNumber>
    </recommendedName>
</protein>
<reference evidence="5" key="1">
    <citation type="submission" date="2017-09" db="EMBL/GenBank/DDBJ databases">
        <authorList>
            <person name="Varghese N."/>
            <person name="Submissions S."/>
        </authorList>
    </citation>
    <scope>NUCLEOTIDE SEQUENCE [LARGE SCALE GENOMIC DNA]</scope>
    <source>
        <strain evidence="5">USBA 140</strain>
    </source>
</reference>
<dbReference type="Proteomes" id="UP000219621">
    <property type="component" value="Unassembled WGS sequence"/>
</dbReference>
<proteinExistence type="inferred from homology"/>
<dbReference type="Pfam" id="PF03641">
    <property type="entry name" value="Lysine_decarbox"/>
    <property type="match status" value="1"/>
</dbReference>
<dbReference type="InterPro" id="IPR031100">
    <property type="entry name" value="LOG_fam"/>
</dbReference>
<dbReference type="EC" id="3.2.2.n1" evidence="3"/>
<keyword evidence="5" id="KW-1185">Reference proteome</keyword>
<dbReference type="Gene3D" id="3.40.50.450">
    <property type="match status" value="1"/>
</dbReference>
<dbReference type="GO" id="GO:0005829">
    <property type="term" value="C:cytosol"/>
    <property type="evidence" value="ECO:0007669"/>
    <property type="project" value="TreeGrafter"/>
</dbReference>
<evidence type="ECO:0000256" key="3">
    <source>
        <dbReference type="RuleBase" id="RU363015"/>
    </source>
</evidence>
<gene>
    <name evidence="4" type="ORF">SAMN05421508_101168</name>
</gene>
<evidence type="ECO:0000256" key="2">
    <source>
        <dbReference type="ARBA" id="ARBA00006763"/>
    </source>
</evidence>
<dbReference type="PANTHER" id="PTHR31223">
    <property type="entry name" value="LOG FAMILY PROTEIN YJL055W"/>
    <property type="match status" value="1"/>
</dbReference>
<comment type="similarity">
    <text evidence="2 3">Belongs to the LOG family.</text>
</comment>
<dbReference type="EMBL" id="OCNJ01000001">
    <property type="protein sequence ID" value="SOD89270.1"/>
    <property type="molecule type" value="Genomic_DNA"/>
</dbReference>
<accession>A0A286G153</accession>
<keyword evidence="3" id="KW-0378">Hydrolase</keyword>
<dbReference type="AlphaFoldDB" id="A0A286G153"/>
<comment type="catalytic activity">
    <reaction evidence="1">
        <text>AMP + H2O = D-ribose 5-phosphate + adenine</text>
        <dbReference type="Rhea" id="RHEA:20129"/>
        <dbReference type="ChEBI" id="CHEBI:15377"/>
        <dbReference type="ChEBI" id="CHEBI:16708"/>
        <dbReference type="ChEBI" id="CHEBI:78346"/>
        <dbReference type="ChEBI" id="CHEBI:456215"/>
        <dbReference type="EC" id="3.2.2.4"/>
    </reaction>
</comment>
<name>A0A286G153_9PROT</name>
<dbReference type="InterPro" id="IPR005269">
    <property type="entry name" value="LOG"/>
</dbReference>
<dbReference type="NCBIfam" id="TIGR00730">
    <property type="entry name" value="Rossman fold protein, TIGR00730 family"/>
    <property type="match status" value="1"/>
</dbReference>
<dbReference type="GO" id="GO:0009691">
    <property type="term" value="P:cytokinin biosynthetic process"/>
    <property type="evidence" value="ECO:0007669"/>
    <property type="project" value="UniProtKB-UniRule"/>
</dbReference>
<dbReference type="PANTHER" id="PTHR31223:SF70">
    <property type="entry name" value="LOG FAMILY PROTEIN YJL055W"/>
    <property type="match status" value="1"/>
</dbReference>
<dbReference type="OrthoDB" id="9801098at2"/>
<evidence type="ECO:0000313" key="4">
    <source>
        <dbReference type="EMBL" id="SOD89270.1"/>
    </source>
</evidence>
<keyword evidence="3" id="KW-0203">Cytokinin biosynthesis</keyword>
<evidence type="ECO:0000313" key="5">
    <source>
        <dbReference type="Proteomes" id="UP000219621"/>
    </source>
</evidence>
<organism evidence="4 5">
    <name type="scientific">Caenispirillum bisanense</name>
    <dbReference type="NCBI Taxonomy" id="414052"/>
    <lineage>
        <taxon>Bacteria</taxon>
        <taxon>Pseudomonadati</taxon>
        <taxon>Pseudomonadota</taxon>
        <taxon>Alphaproteobacteria</taxon>
        <taxon>Rhodospirillales</taxon>
        <taxon>Novispirillaceae</taxon>
        <taxon>Caenispirillum</taxon>
    </lineage>
</organism>
<dbReference type="SUPFAM" id="SSF102405">
    <property type="entry name" value="MCP/YpsA-like"/>
    <property type="match status" value="1"/>
</dbReference>
<dbReference type="RefSeq" id="WP_097277086.1">
    <property type="nucleotide sequence ID" value="NZ_OCNJ01000001.1"/>
</dbReference>
<dbReference type="GO" id="GO:0008714">
    <property type="term" value="F:AMP nucleosidase activity"/>
    <property type="evidence" value="ECO:0007669"/>
    <property type="project" value="UniProtKB-EC"/>
</dbReference>
<sequence>MRRLCVFTGSNEGANVAYGAAAARMGRLLAEEGIELVYGGGRVGLMGIVADACLAAGGRAIGVIPKFLMDLEVGHEGLSELRVVASMHERKALMADLSDGFVALPGGIGTMEEIFEVWTWGQLGNHGKPVGLLNVHGYYDPLRTFIDHMVAERFLRAEHRGMLLVETEPAALVASFRDWKPLAQAKWITRAER</sequence>
<evidence type="ECO:0000256" key="1">
    <source>
        <dbReference type="ARBA" id="ARBA00000274"/>
    </source>
</evidence>